<evidence type="ECO:0000313" key="4">
    <source>
        <dbReference type="Proteomes" id="UP000534783"/>
    </source>
</evidence>
<feature type="repeat" description="TPR" evidence="1">
    <location>
        <begin position="152"/>
        <end position="185"/>
    </location>
</feature>
<accession>A0A7X6ICU6</accession>
<dbReference type="InterPro" id="IPR019734">
    <property type="entry name" value="TPR_rpt"/>
</dbReference>
<dbReference type="Gene3D" id="1.25.40.10">
    <property type="entry name" value="Tetratricopeptide repeat domain"/>
    <property type="match status" value="1"/>
</dbReference>
<sequence length="272" mass="30587">MSIIHEALKKAALEGASETSRSFSHGHLFRASTQTRRIYRWIAIGISFLVLSGFFFSVRYPFSLQSHLDKSTPPSILPSLESKIESAVPPLDHILAEDKKIDDSESIGILPNSQVEDGERMLMTGIKLYNEGKIEEANSAFTEAVELLPQSAVAHNNLGMVLRYQEKAGEALIHYQEAIRLDPNYAEAENNIGLIYDKAGSIDQAAIHYKRAINIKPAVPVFHLNYATLLERKGDFSNARKEYKIYLELETDQKSEMIPLVRSHLNKLKGFE</sequence>
<dbReference type="InterPro" id="IPR011990">
    <property type="entry name" value="TPR-like_helical_dom_sf"/>
</dbReference>
<keyword evidence="2" id="KW-1133">Transmembrane helix</keyword>
<dbReference type="Proteomes" id="UP000534783">
    <property type="component" value="Unassembled WGS sequence"/>
</dbReference>
<dbReference type="SMART" id="SM00028">
    <property type="entry name" value="TPR"/>
    <property type="match status" value="4"/>
</dbReference>
<organism evidence="3 4">
    <name type="scientific">Candidatus Manganitrophus noduliformans</name>
    <dbReference type="NCBI Taxonomy" id="2606439"/>
    <lineage>
        <taxon>Bacteria</taxon>
        <taxon>Pseudomonadati</taxon>
        <taxon>Nitrospirota</taxon>
        <taxon>Nitrospiria</taxon>
        <taxon>Candidatus Troglogloeales</taxon>
        <taxon>Candidatus Manganitrophaceae</taxon>
        <taxon>Candidatus Manganitrophus</taxon>
    </lineage>
</organism>
<dbReference type="RefSeq" id="WP_168063133.1">
    <property type="nucleotide sequence ID" value="NZ_VTOW01000005.1"/>
</dbReference>
<evidence type="ECO:0000256" key="2">
    <source>
        <dbReference type="SAM" id="Phobius"/>
    </source>
</evidence>
<dbReference type="Pfam" id="PF13424">
    <property type="entry name" value="TPR_12"/>
    <property type="match status" value="1"/>
</dbReference>
<comment type="caution">
    <text evidence="3">The sequence shown here is derived from an EMBL/GenBank/DDBJ whole genome shotgun (WGS) entry which is preliminary data.</text>
</comment>
<dbReference type="GO" id="GO:0006493">
    <property type="term" value="P:protein O-linked glycosylation"/>
    <property type="evidence" value="ECO:0007669"/>
    <property type="project" value="InterPro"/>
</dbReference>
<keyword evidence="1" id="KW-0802">TPR repeat</keyword>
<feature type="repeat" description="TPR" evidence="1">
    <location>
        <begin position="186"/>
        <end position="219"/>
    </location>
</feature>
<gene>
    <name evidence="3" type="ORF">MNODULE_20785</name>
</gene>
<name>A0A7X6ICU6_9BACT</name>
<feature type="transmembrane region" description="Helical" evidence="2">
    <location>
        <begin position="38"/>
        <end position="58"/>
    </location>
</feature>
<evidence type="ECO:0000313" key="3">
    <source>
        <dbReference type="EMBL" id="NKE73196.1"/>
    </source>
</evidence>
<dbReference type="PROSITE" id="PS50005">
    <property type="entry name" value="TPR"/>
    <property type="match status" value="3"/>
</dbReference>
<keyword evidence="4" id="KW-1185">Reference proteome</keyword>
<protein>
    <submittedName>
        <fullName evidence="3">Tetratricopeptide repeat protein</fullName>
    </submittedName>
</protein>
<dbReference type="AlphaFoldDB" id="A0A7X6ICU6"/>
<dbReference type="PANTHER" id="PTHR44366">
    <property type="entry name" value="UDP-N-ACETYLGLUCOSAMINE--PEPTIDE N-ACETYLGLUCOSAMINYLTRANSFERASE 110 KDA SUBUNIT"/>
    <property type="match status" value="1"/>
</dbReference>
<dbReference type="PANTHER" id="PTHR44366:SF1">
    <property type="entry name" value="UDP-N-ACETYLGLUCOSAMINE--PEPTIDE N-ACETYLGLUCOSAMINYLTRANSFERASE 110 KDA SUBUNIT"/>
    <property type="match status" value="1"/>
</dbReference>
<dbReference type="EMBL" id="VTOW01000005">
    <property type="protein sequence ID" value="NKE73196.1"/>
    <property type="molecule type" value="Genomic_DNA"/>
</dbReference>
<evidence type="ECO:0000256" key="1">
    <source>
        <dbReference type="PROSITE-ProRule" id="PRU00339"/>
    </source>
</evidence>
<keyword evidence="2" id="KW-0472">Membrane</keyword>
<reference evidence="3 4" key="1">
    <citation type="journal article" date="2020" name="Nature">
        <title>Bacterial chemolithoautotrophy via manganese oxidation.</title>
        <authorList>
            <person name="Yu H."/>
            <person name="Leadbetter J.R."/>
        </authorList>
    </citation>
    <scope>NUCLEOTIDE SEQUENCE [LARGE SCALE GENOMIC DNA]</scope>
    <source>
        <strain evidence="3 4">Mn-1</strain>
    </source>
</reference>
<dbReference type="SUPFAM" id="SSF48452">
    <property type="entry name" value="TPR-like"/>
    <property type="match status" value="1"/>
</dbReference>
<keyword evidence="2" id="KW-0812">Transmembrane</keyword>
<dbReference type="InterPro" id="IPR037919">
    <property type="entry name" value="OGT"/>
</dbReference>
<proteinExistence type="predicted"/>
<feature type="repeat" description="TPR" evidence="1">
    <location>
        <begin position="118"/>
        <end position="151"/>
    </location>
</feature>
<dbReference type="GO" id="GO:0097363">
    <property type="term" value="F:protein O-acetylglucosaminyltransferase activity"/>
    <property type="evidence" value="ECO:0007669"/>
    <property type="project" value="TreeGrafter"/>
</dbReference>